<dbReference type="Pfam" id="PF00069">
    <property type="entry name" value="Pkinase"/>
    <property type="match status" value="1"/>
</dbReference>
<evidence type="ECO:0000256" key="7">
    <source>
        <dbReference type="PROSITE-ProRule" id="PRU10141"/>
    </source>
</evidence>
<evidence type="ECO:0000256" key="5">
    <source>
        <dbReference type="ARBA" id="ARBA00022840"/>
    </source>
</evidence>
<evidence type="ECO:0000256" key="1">
    <source>
        <dbReference type="ARBA" id="ARBA00022527"/>
    </source>
</evidence>
<keyword evidence="1" id="KW-0723">Serine/threonine-protein kinase</keyword>
<dbReference type="SMART" id="SM00220">
    <property type="entry name" value="S_TKc"/>
    <property type="match status" value="1"/>
</dbReference>
<dbReference type="PROSITE" id="PS50297">
    <property type="entry name" value="ANK_REP_REGION"/>
    <property type="match status" value="2"/>
</dbReference>
<dbReference type="PROSITE" id="PS50088">
    <property type="entry name" value="ANK_REPEAT"/>
    <property type="match status" value="2"/>
</dbReference>
<feature type="repeat" description="ANK" evidence="6">
    <location>
        <begin position="157"/>
        <end position="189"/>
    </location>
</feature>
<dbReference type="InterPro" id="IPR002110">
    <property type="entry name" value="Ankyrin_rpt"/>
</dbReference>
<dbReference type="PANTHER" id="PTHR24351">
    <property type="entry name" value="RIBOSOMAL PROTEIN S6 KINASE"/>
    <property type="match status" value="1"/>
</dbReference>
<sequence length="678" mass="78234">MSQEKIRRYKLNVFQVQKNKVKSEDRVIVNTSTNFKALSPQQSPKIKQIVNRTQLELERSKSSHRMENIIIQIKKNVPKNNINIPNTSKDFFKESTFSIEEKKQEINVQFLRQCKANNARACLQLLEPTIVHQVLNISPLIPISADLKANINCQDGNLNSALHIAVKNGNIQLVQALIYKQINLEIENSEKMTSLILASYHGNVELFQILIIAGAQVNHQDIYGNTSLHYACKFNNKEIVAIILKLRNLIFKPNQDQKYPDYYVHDTEILQLFTQFQLEHSKQKQKTKEIKIQNIQMEDQCRSNQFQTNKCKLLNCPLHNLSPDTKQRVLQLSKNIKQEKKGIINTPSTIDSMKQSKKEEKVYPQQFRVLGLIGKGSFGKVYLVQKNKKYYAMKVLLKNMIFEQNICRYAITERNVLSVTSHPFIVKLRYAFQTGDKLFMILDYCPGGDLGMVLNKIKRFPEELVKLYACEIILALEDLHKRNIIFRDLKPDNILLDAEGHVLLTDFGLSKEGIPLSNQGAKSFCGSVAYLAPEMIRRQDHGKAVDWYLLGVVMYELLTGLPPYYTNDREALFYNIENASLKIPQFISIECRNLLRSLLERNPARRLGSGQGDSMEIRSHPYFVDIDWEGVLKRQLQMPKPDYSLKLKPIGEQNIFDLQSSVEFEQSNVNGWSYVQTE</sequence>
<evidence type="ECO:0000256" key="4">
    <source>
        <dbReference type="ARBA" id="ARBA00022777"/>
    </source>
</evidence>
<gene>
    <name evidence="9" type="ORF">POCTA_138.1.T1100086</name>
</gene>
<dbReference type="InterPro" id="IPR000719">
    <property type="entry name" value="Prot_kinase_dom"/>
</dbReference>
<dbReference type="OrthoDB" id="285915at2759"/>
<dbReference type="GO" id="GO:0005524">
    <property type="term" value="F:ATP binding"/>
    <property type="evidence" value="ECO:0007669"/>
    <property type="project" value="UniProtKB-UniRule"/>
</dbReference>
<keyword evidence="4" id="KW-0418">Kinase</keyword>
<reference evidence="9" key="1">
    <citation type="submission" date="2021-01" db="EMBL/GenBank/DDBJ databases">
        <authorList>
            <consortium name="Genoscope - CEA"/>
            <person name="William W."/>
        </authorList>
    </citation>
    <scope>NUCLEOTIDE SEQUENCE</scope>
</reference>
<dbReference type="OMA" id="FISIECR"/>
<dbReference type="CDD" id="cd05123">
    <property type="entry name" value="STKc_AGC"/>
    <property type="match status" value="1"/>
</dbReference>
<evidence type="ECO:0000259" key="8">
    <source>
        <dbReference type="PROSITE" id="PS50011"/>
    </source>
</evidence>
<evidence type="ECO:0000256" key="3">
    <source>
        <dbReference type="ARBA" id="ARBA00022741"/>
    </source>
</evidence>
<evidence type="ECO:0000256" key="2">
    <source>
        <dbReference type="ARBA" id="ARBA00022679"/>
    </source>
</evidence>
<dbReference type="Proteomes" id="UP000683925">
    <property type="component" value="Unassembled WGS sequence"/>
</dbReference>
<dbReference type="SMART" id="SM00248">
    <property type="entry name" value="ANK"/>
    <property type="match status" value="3"/>
</dbReference>
<keyword evidence="2" id="KW-0808">Transferase</keyword>
<evidence type="ECO:0000313" key="10">
    <source>
        <dbReference type="Proteomes" id="UP000683925"/>
    </source>
</evidence>
<proteinExistence type="predicted"/>
<dbReference type="FunFam" id="1.10.510.10:FF:000465">
    <property type="entry name" value="Non-specific serine/threonine protein kinase"/>
    <property type="match status" value="1"/>
</dbReference>
<feature type="domain" description="Protein kinase" evidence="8">
    <location>
        <begin position="367"/>
        <end position="623"/>
    </location>
</feature>
<dbReference type="InterPro" id="IPR017441">
    <property type="entry name" value="Protein_kinase_ATP_BS"/>
</dbReference>
<organism evidence="9 10">
    <name type="scientific">Paramecium octaurelia</name>
    <dbReference type="NCBI Taxonomy" id="43137"/>
    <lineage>
        <taxon>Eukaryota</taxon>
        <taxon>Sar</taxon>
        <taxon>Alveolata</taxon>
        <taxon>Ciliophora</taxon>
        <taxon>Intramacronucleata</taxon>
        <taxon>Oligohymenophorea</taxon>
        <taxon>Peniculida</taxon>
        <taxon>Parameciidae</taxon>
        <taxon>Paramecium</taxon>
    </lineage>
</organism>
<dbReference type="GO" id="GO:0004674">
    <property type="term" value="F:protein serine/threonine kinase activity"/>
    <property type="evidence" value="ECO:0007669"/>
    <property type="project" value="UniProtKB-KW"/>
</dbReference>
<dbReference type="PROSITE" id="PS50011">
    <property type="entry name" value="PROTEIN_KINASE_DOM"/>
    <property type="match status" value="1"/>
</dbReference>
<comment type="caution">
    <text evidence="9">The sequence shown here is derived from an EMBL/GenBank/DDBJ whole genome shotgun (WGS) entry which is preliminary data.</text>
</comment>
<keyword evidence="6" id="KW-0040">ANK repeat</keyword>
<dbReference type="InterPro" id="IPR045270">
    <property type="entry name" value="STKc_AGC"/>
</dbReference>
<evidence type="ECO:0000313" key="9">
    <source>
        <dbReference type="EMBL" id="CAD8195867.1"/>
    </source>
</evidence>
<dbReference type="EMBL" id="CAJJDP010000110">
    <property type="protein sequence ID" value="CAD8195867.1"/>
    <property type="molecule type" value="Genomic_DNA"/>
</dbReference>
<protein>
    <recommendedName>
        <fullName evidence="8">Protein kinase domain-containing protein</fullName>
    </recommendedName>
</protein>
<feature type="binding site" evidence="7">
    <location>
        <position position="394"/>
    </location>
    <ligand>
        <name>ATP</name>
        <dbReference type="ChEBI" id="CHEBI:30616"/>
    </ligand>
</feature>
<name>A0A8S1X4A1_PAROT</name>
<evidence type="ECO:0000256" key="6">
    <source>
        <dbReference type="PROSITE-ProRule" id="PRU00023"/>
    </source>
</evidence>
<dbReference type="Pfam" id="PF12796">
    <property type="entry name" value="Ank_2"/>
    <property type="match status" value="1"/>
</dbReference>
<accession>A0A8S1X4A1</accession>
<keyword evidence="10" id="KW-1185">Reference proteome</keyword>
<dbReference type="AlphaFoldDB" id="A0A8S1X4A1"/>
<feature type="repeat" description="ANK" evidence="6">
    <location>
        <begin position="190"/>
        <end position="222"/>
    </location>
</feature>
<dbReference type="PROSITE" id="PS00107">
    <property type="entry name" value="PROTEIN_KINASE_ATP"/>
    <property type="match status" value="1"/>
</dbReference>
<keyword evidence="3 7" id="KW-0547">Nucleotide-binding</keyword>
<keyword evidence="5 7" id="KW-0067">ATP-binding</keyword>